<accession>A0A915L0R2</accession>
<dbReference type="OMA" id="WDIMNGG"/>
<dbReference type="InterPro" id="IPR003033">
    <property type="entry name" value="SCP2_sterol-bd_dom"/>
</dbReference>
<dbReference type="Gene3D" id="3.30.1050.10">
    <property type="entry name" value="SCP2 sterol-binding domain"/>
    <property type="match status" value="1"/>
</dbReference>
<proteinExistence type="predicted"/>
<dbReference type="SUPFAM" id="SSF55718">
    <property type="entry name" value="SCP-like"/>
    <property type="match status" value="1"/>
</dbReference>
<dbReference type="Pfam" id="PF02036">
    <property type="entry name" value="SCP2"/>
    <property type="match status" value="1"/>
</dbReference>
<sequence length="153" mass="16786">MYYTSGSLPLLGLTNTKTIRQPTKFLGGLVPDGRKSASFNSDLIFHKIKEESSKNGQSMVENVGATFKFTISNGKSTKFWIIDCSKLPVVVQESSGKSDCEIIIGDDNMVDMALGKINADKLFMTGKLKIKGNIAKAMKLRKVFDGIRTNSKL</sequence>
<dbReference type="PANTHER" id="PTHR10094:SF25">
    <property type="entry name" value="SCP2 STEROL-BINDING DOMAIN-CONTAINING PROTEIN 1"/>
    <property type="match status" value="1"/>
</dbReference>
<dbReference type="AlphaFoldDB" id="A0A915L0R2"/>
<dbReference type="GO" id="GO:0005829">
    <property type="term" value="C:cytosol"/>
    <property type="evidence" value="ECO:0007669"/>
    <property type="project" value="TreeGrafter"/>
</dbReference>
<dbReference type="WBParaSite" id="nRc.2.0.1.t44653-RA">
    <property type="protein sequence ID" value="nRc.2.0.1.t44653-RA"/>
    <property type="gene ID" value="nRc.2.0.1.g44653"/>
</dbReference>
<dbReference type="InterPro" id="IPR036527">
    <property type="entry name" value="SCP2_sterol-bd_dom_sf"/>
</dbReference>
<name>A0A915L0R2_ROMCU</name>
<reference evidence="3" key="1">
    <citation type="submission" date="2022-11" db="UniProtKB">
        <authorList>
            <consortium name="WormBaseParasite"/>
        </authorList>
    </citation>
    <scope>IDENTIFICATION</scope>
</reference>
<dbReference type="Proteomes" id="UP000887565">
    <property type="component" value="Unplaced"/>
</dbReference>
<evidence type="ECO:0000313" key="2">
    <source>
        <dbReference type="Proteomes" id="UP000887565"/>
    </source>
</evidence>
<organism evidence="2 3">
    <name type="scientific">Romanomermis culicivorax</name>
    <name type="common">Nematode worm</name>
    <dbReference type="NCBI Taxonomy" id="13658"/>
    <lineage>
        <taxon>Eukaryota</taxon>
        <taxon>Metazoa</taxon>
        <taxon>Ecdysozoa</taxon>
        <taxon>Nematoda</taxon>
        <taxon>Enoplea</taxon>
        <taxon>Dorylaimia</taxon>
        <taxon>Mermithida</taxon>
        <taxon>Mermithoidea</taxon>
        <taxon>Mermithidae</taxon>
        <taxon>Romanomermis</taxon>
    </lineage>
</organism>
<evidence type="ECO:0000259" key="1">
    <source>
        <dbReference type="Pfam" id="PF02036"/>
    </source>
</evidence>
<keyword evidence="2" id="KW-1185">Reference proteome</keyword>
<dbReference type="PANTHER" id="PTHR10094">
    <property type="entry name" value="STEROL CARRIER PROTEIN 2 SCP-2 FAMILY PROTEIN"/>
    <property type="match status" value="1"/>
</dbReference>
<evidence type="ECO:0000313" key="3">
    <source>
        <dbReference type="WBParaSite" id="nRc.2.0.1.t44653-RA"/>
    </source>
</evidence>
<feature type="domain" description="SCP2" evidence="1">
    <location>
        <begin position="46"/>
        <end position="145"/>
    </location>
</feature>
<protein>
    <submittedName>
        <fullName evidence="3">SCP2 domain-containing protein</fullName>
    </submittedName>
</protein>